<evidence type="ECO:0000313" key="4">
    <source>
        <dbReference type="EMBL" id="MEJ2871494.1"/>
    </source>
</evidence>
<dbReference type="PROSITE" id="PS00622">
    <property type="entry name" value="HTH_LUXR_1"/>
    <property type="match status" value="1"/>
</dbReference>
<dbReference type="PROSITE" id="PS50043">
    <property type="entry name" value="HTH_LUXR_2"/>
    <property type="match status" value="1"/>
</dbReference>
<reference evidence="4 5" key="1">
    <citation type="submission" date="2024-03" db="EMBL/GenBank/DDBJ databases">
        <title>Actinomycetospora sp. OC33-EN08, a novel actinomycete isolated from wild orchid (Aerides multiflora).</title>
        <authorList>
            <person name="Suriyachadkun C."/>
        </authorList>
    </citation>
    <scope>NUCLEOTIDE SEQUENCE [LARGE SCALE GENOMIC DNA]</scope>
    <source>
        <strain evidence="4 5">OC33-EN08</strain>
    </source>
</reference>
<dbReference type="EMBL" id="JBBEGN010000023">
    <property type="protein sequence ID" value="MEJ2871494.1"/>
    <property type="molecule type" value="Genomic_DNA"/>
</dbReference>
<dbReference type="InterPro" id="IPR036388">
    <property type="entry name" value="WH-like_DNA-bd_sf"/>
</dbReference>
<evidence type="ECO:0000256" key="1">
    <source>
        <dbReference type="ARBA" id="ARBA00022741"/>
    </source>
</evidence>
<organism evidence="4 5">
    <name type="scientific">Actinomycetospora aurantiaca</name>
    <dbReference type="NCBI Taxonomy" id="3129233"/>
    <lineage>
        <taxon>Bacteria</taxon>
        <taxon>Bacillati</taxon>
        <taxon>Actinomycetota</taxon>
        <taxon>Actinomycetes</taxon>
        <taxon>Pseudonocardiales</taxon>
        <taxon>Pseudonocardiaceae</taxon>
        <taxon>Actinomycetospora</taxon>
    </lineage>
</organism>
<sequence length="916" mass="96565">MELFGRRAETAALDRLLARAADGTGSGLVLWGEPGIGKTALLEHAVDTAADATVLRCRGTRMEAGLAFAALHELLWPVTERLATLPEPQAAALRGALGMSADPTNRFLIGAAVLSLLSGLARERPVLVVVDDAQWIDEATAHCLGFVTRRVRTEPAVVLLAGHDDPASGPWEGLPSCEVVGLRDDDARRVVDAVVPGAEEALIARTVRSAGGNPLALRELPTLDDVDDGGTPPGQPPAVGPRLRQAFCARAEALKPATRALLLVAAAEDRGDRDVVQRAGAAWGVDTSSWDEAQRSGLLRTTGPRLEFRHPLVRAALYDGAPFAERQAVHRALAAVLPDDAVEARAGHLAAAAGGVDEDVAALLEQAAARCLRRSAGPTAASTLRRAAELSPDPADAARRLAAAARAAWDAGHVETARQLLDDAGRRGGDDPVVRISGGLRGILEFADGRPERAHHYLAQDAAAAPDPRVAVELGAVAVRAAWSAGRTDLQHEALRRLLDLDAGGDPELAALLPVLRAWWACYDETGDLAPPAPDGSGDTVGRLGAVPWEFLPPAPLLQAWGVEGPVHEALQLRIAHLRRRHELAALAMALAQSAVLDRAAGRWDAAGAAATEGLRLAEEVGAGHVATQCRLVLGIVAAARGDDTLVEEHTSRALADSVGRGVRALTASASWVRGRAALFGGRPQEALHQLMPLDEPGHDAAHTTVALLAAPDTAEAAMQVGRLDVVRAKTAALGTWAGRTRAAWARNAAHRLRALTADSSEAEAAFRAALDEARRGDDPFEHARTRLLYGEWLRRARRRADAGRELAAAAETFDRLGALPLRTRALREQDLTERPTGHAGSPAAAVGLTVQELRVAQLAADGLTNREIAARLLISHRTVGHHLAAVYPKLGITSRTELARVDVSGDLRLRAAPDA</sequence>
<dbReference type="InterPro" id="IPR041664">
    <property type="entry name" value="AAA_16"/>
</dbReference>
<dbReference type="SUPFAM" id="SSF52540">
    <property type="entry name" value="P-loop containing nucleoside triphosphate hydrolases"/>
    <property type="match status" value="1"/>
</dbReference>
<dbReference type="Pfam" id="PF13191">
    <property type="entry name" value="AAA_16"/>
    <property type="match status" value="1"/>
</dbReference>
<dbReference type="Pfam" id="PF00196">
    <property type="entry name" value="GerE"/>
    <property type="match status" value="1"/>
</dbReference>
<dbReference type="Gene3D" id="3.40.50.300">
    <property type="entry name" value="P-loop containing nucleotide triphosphate hydrolases"/>
    <property type="match status" value="1"/>
</dbReference>
<dbReference type="InterPro" id="IPR016032">
    <property type="entry name" value="Sig_transdc_resp-reg_C-effctor"/>
</dbReference>
<evidence type="ECO:0000259" key="3">
    <source>
        <dbReference type="PROSITE" id="PS50043"/>
    </source>
</evidence>
<dbReference type="Gene3D" id="1.10.10.10">
    <property type="entry name" value="Winged helix-like DNA-binding domain superfamily/Winged helix DNA-binding domain"/>
    <property type="match status" value="1"/>
</dbReference>
<dbReference type="CDD" id="cd06170">
    <property type="entry name" value="LuxR_C_like"/>
    <property type="match status" value="1"/>
</dbReference>
<dbReference type="SMART" id="SM00421">
    <property type="entry name" value="HTH_LUXR"/>
    <property type="match status" value="1"/>
</dbReference>
<dbReference type="PRINTS" id="PR00038">
    <property type="entry name" value="HTHLUXR"/>
</dbReference>
<dbReference type="InterPro" id="IPR000792">
    <property type="entry name" value="Tscrpt_reg_LuxR_C"/>
</dbReference>
<dbReference type="RefSeq" id="WP_337698060.1">
    <property type="nucleotide sequence ID" value="NZ_JBBEGN010000023.1"/>
</dbReference>
<feature type="domain" description="HTH luxR-type" evidence="3">
    <location>
        <begin position="842"/>
        <end position="907"/>
    </location>
</feature>
<name>A0ABU8MVZ9_9PSEU</name>
<gene>
    <name evidence="4" type="ORF">WCD74_27290</name>
</gene>
<dbReference type="PANTHER" id="PTHR16305:SF35">
    <property type="entry name" value="TRANSCRIPTIONAL ACTIVATOR DOMAIN"/>
    <property type="match status" value="1"/>
</dbReference>
<dbReference type="PANTHER" id="PTHR16305">
    <property type="entry name" value="TESTICULAR SOLUBLE ADENYLYL CYCLASE"/>
    <property type="match status" value="1"/>
</dbReference>
<proteinExistence type="predicted"/>
<comment type="caution">
    <text evidence="4">The sequence shown here is derived from an EMBL/GenBank/DDBJ whole genome shotgun (WGS) entry which is preliminary data.</text>
</comment>
<accession>A0ABU8MVZ9</accession>
<keyword evidence="1" id="KW-0547">Nucleotide-binding</keyword>
<protein>
    <submittedName>
        <fullName evidence="4">AAA family ATPase</fullName>
    </submittedName>
</protein>
<keyword evidence="2" id="KW-0067">ATP-binding</keyword>
<evidence type="ECO:0000313" key="5">
    <source>
        <dbReference type="Proteomes" id="UP001385809"/>
    </source>
</evidence>
<dbReference type="InterPro" id="IPR027417">
    <property type="entry name" value="P-loop_NTPase"/>
</dbReference>
<evidence type="ECO:0000256" key="2">
    <source>
        <dbReference type="ARBA" id="ARBA00022840"/>
    </source>
</evidence>
<dbReference type="SUPFAM" id="SSF46894">
    <property type="entry name" value="C-terminal effector domain of the bipartite response regulators"/>
    <property type="match status" value="1"/>
</dbReference>
<keyword evidence="5" id="KW-1185">Reference proteome</keyword>
<dbReference type="Proteomes" id="UP001385809">
    <property type="component" value="Unassembled WGS sequence"/>
</dbReference>